<evidence type="ECO:0000313" key="2">
    <source>
        <dbReference type="Proteomes" id="UP000215002"/>
    </source>
</evidence>
<evidence type="ECO:0000313" key="1">
    <source>
        <dbReference type="EMBL" id="ASU36281.1"/>
    </source>
</evidence>
<proteinExistence type="predicted"/>
<dbReference type="AlphaFoldDB" id="A0A223P389"/>
<name>A0A223P389_9SPHI</name>
<organism evidence="1 2">
    <name type="scientific">Mucilaginibacter xinganensis</name>
    <dbReference type="NCBI Taxonomy" id="1234841"/>
    <lineage>
        <taxon>Bacteria</taxon>
        <taxon>Pseudomonadati</taxon>
        <taxon>Bacteroidota</taxon>
        <taxon>Sphingobacteriia</taxon>
        <taxon>Sphingobacteriales</taxon>
        <taxon>Sphingobacteriaceae</taxon>
        <taxon>Mucilaginibacter</taxon>
    </lineage>
</organism>
<gene>
    <name evidence="1" type="ORF">MuYL_4396</name>
</gene>
<protein>
    <submittedName>
        <fullName evidence="1">Uncharacterized protein</fullName>
    </submittedName>
</protein>
<dbReference type="KEGG" id="muc:MuYL_4396"/>
<dbReference type="EMBL" id="CP022743">
    <property type="protein sequence ID" value="ASU36281.1"/>
    <property type="molecule type" value="Genomic_DNA"/>
</dbReference>
<reference evidence="1 2" key="1">
    <citation type="submission" date="2017-08" db="EMBL/GenBank/DDBJ databases">
        <title>Complete genome sequence of Mucilaginibacter sp. strain BJC16-A31.</title>
        <authorList>
            <consortium name="Henan University of Science and Technology"/>
            <person name="You X."/>
        </authorList>
    </citation>
    <scope>NUCLEOTIDE SEQUENCE [LARGE SCALE GENOMIC DNA]</scope>
    <source>
        <strain evidence="1 2">BJC16-A31</strain>
    </source>
</reference>
<sequence>MYQIFFGKNAAEPRLKIEKLSILIATQLVIANNFYNW</sequence>
<accession>A0A223P389</accession>
<keyword evidence="2" id="KW-1185">Reference proteome</keyword>
<dbReference type="Proteomes" id="UP000215002">
    <property type="component" value="Chromosome"/>
</dbReference>